<name>A0AA38YBW1_9EURO</name>
<reference evidence="5" key="1">
    <citation type="submission" date="2022-10" db="EMBL/GenBank/DDBJ databases">
        <title>Culturing micro-colonial fungi from biological soil crusts in the Mojave desert and describing Neophaeococcomyces mojavensis, and introducing the new genera and species Taxawa tesnikishii.</title>
        <authorList>
            <person name="Kurbessoian T."/>
            <person name="Stajich J.E."/>
        </authorList>
    </citation>
    <scope>NUCLEOTIDE SEQUENCE</scope>
    <source>
        <strain evidence="5">TK_35</strain>
    </source>
</reference>
<keyword evidence="6" id="KW-1185">Reference proteome</keyword>
<dbReference type="InterPro" id="IPR033140">
    <property type="entry name" value="Lipase_GDXG_put_SER_AS"/>
</dbReference>
<evidence type="ECO:0000256" key="1">
    <source>
        <dbReference type="ARBA" id="ARBA00010515"/>
    </source>
</evidence>
<dbReference type="EMBL" id="JAPDRN010000008">
    <property type="protein sequence ID" value="KAJ9643310.1"/>
    <property type="molecule type" value="Genomic_DNA"/>
</dbReference>
<feature type="active site" evidence="3">
    <location>
        <position position="288"/>
    </location>
</feature>
<keyword evidence="2" id="KW-0378">Hydrolase</keyword>
<gene>
    <name evidence="5" type="ORF">H2204_002206</name>
</gene>
<comment type="similarity">
    <text evidence="1">Belongs to the 'GDXG' lipolytic enzyme family.</text>
</comment>
<dbReference type="Gene3D" id="3.40.50.1820">
    <property type="entry name" value="alpha/beta hydrolase"/>
    <property type="match status" value="1"/>
</dbReference>
<evidence type="ECO:0000259" key="4">
    <source>
        <dbReference type="Pfam" id="PF07859"/>
    </source>
</evidence>
<dbReference type="Pfam" id="PF07859">
    <property type="entry name" value="Abhydrolase_3"/>
    <property type="match status" value="1"/>
</dbReference>
<evidence type="ECO:0000256" key="2">
    <source>
        <dbReference type="ARBA" id="ARBA00022801"/>
    </source>
</evidence>
<comment type="caution">
    <text evidence="5">The sequence shown here is derived from an EMBL/GenBank/DDBJ whole genome shotgun (WGS) entry which is preliminary data.</text>
</comment>
<proteinExistence type="inferred from homology"/>
<dbReference type="InterPro" id="IPR029058">
    <property type="entry name" value="AB_hydrolase_fold"/>
</dbReference>
<organism evidence="5 6">
    <name type="scientific">Knufia peltigerae</name>
    <dbReference type="NCBI Taxonomy" id="1002370"/>
    <lineage>
        <taxon>Eukaryota</taxon>
        <taxon>Fungi</taxon>
        <taxon>Dikarya</taxon>
        <taxon>Ascomycota</taxon>
        <taxon>Pezizomycotina</taxon>
        <taxon>Eurotiomycetes</taxon>
        <taxon>Chaetothyriomycetidae</taxon>
        <taxon>Chaetothyriales</taxon>
        <taxon>Trichomeriaceae</taxon>
        <taxon>Knufia</taxon>
    </lineage>
</organism>
<dbReference type="Proteomes" id="UP001172681">
    <property type="component" value="Unassembled WGS sequence"/>
</dbReference>
<sequence>MPPSLLGYSPAARMSRISLWSVFGGYPVTSIQRFSKFEHHRRRRSASALSLLEVLISRDTAQSRSLHRLLPIEGHHNVKGSTPVTMTAFNWEYVAAHPFRFSFIMLEFGLHSISLSIRRLLTFWRTKPTNFVTAWKSLLLRIFMHRDYRYVYTASKAEIKAARRVDAPGVEAYVVSQYPTRSLASFDAVILYCHGGGYVIGEPLQCYSSFVRWTKKASQKGLNLAVFSIRYRKVICVTLEVEPELKFPTALTGDKPFPAQRDTALGAYDYLIKQEDVSPKNIIISGDSAGGHLAASIIYYMKDHPEIPRPAGTILISPWMDPSMRNTITSPFTYVDFVYGDGTSRAAQLQAKQLAGNRPITSPEISMALAKDLKGLPPHMCIYGDVEVLEEHSRAWIENCKLNGIDVEVYAGKGAIHTFPMGGLTADRFHERESDDRLISYIKRQVLGGT</sequence>
<accession>A0AA38YBW1</accession>
<evidence type="ECO:0000313" key="5">
    <source>
        <dbReference type="EMBL" id="KAJ9643310.1"/>
    </source>
</evidence>
<dbReference type="PROSITE" id="PS01174">
    <property type="entry name" value="LIPASE_GDXG_SER"/>
    <property type="match status" value="1"/>
</dbReference>
<dbReference type="SUPFAM" id="SSF53474">
    <property type="entry name" value="alpha/beta-Hydrolases"/>
    <property type="match status" value="1"/>
</dbReference>
<dbReference type="GO" id="GO:0016787">
    <property type="term" value="F:hydrolase activity"/>
    <property type="evidence" value="ECO:0007669"/>
    <property type="project" value="UniProtKB-KW"/>
</dbReference>
<evidence type="ECO:0000313" key="6">
    <source>
        <dbReference type="Proteomes" id="UP001172681"/>
    </source>
</evidence>
<dbReference type="AlphaFoldDB" id="A0AA38YBW1"/>
<dbReference type="InterPro" id="IPR050300">
    <property type="entry name" value="GDXG_lipolytic_enzyme"/>
</dbReference>
<feature type="domain" description="Alpha/beta hydrolase fold-3" evidence="4">
    <location>
        <begin position="190"/>
        <end position="420"/>
    </location>
</feature>
<dbReference type="InterPro" id="IPR013094">
    <property type="entry name" value="AB_hydrolase_3"/>
</dbReference>
<dbReference type="PANTHER" id="PTHR48081:SF8">
    <property type="entry name" value="ALPHA_BETA HYDROLASE FOLD-3 DOMAIN-CONTAINING PROTEIN-RELATED"/>
    <property type="match status" value="1"/>
</dbReference>
<protein>
    <recommendedName>
        <fullName evidence="4">Alpha/beta hydrolase fold-3 domain-containing protein</fullName>
    </recommendedName>
</protein>
<evidence type="ECO:0000256" key="3">
    <source>
        <dbReference type="PROSITE-ProRule" id="PRU10038"/>
    </source>
</evidence>
<dbReference type="PANTHER" id="PTHR48081">
    <property type="entry name" value="AB HYDROLASE SUPERFAMILY PROTEIN C4A8.06C"/>
    <property type="match status" value="1"/>
</dbReference>